<protein>
    <submittedName>
        <fullName evidence="1">PIN domain-containing protein</fullName>
    </submittedName>
</protein>
<sequence>MRPVQLLIDTNLLVLFVVGTASRDYIEKHKRLTEFVPDDYDALLKIISNATSVLVTPNTLTETSNLAAYIGEPARSKVFAVLKSLITSTAECYIPSNTVTDRQEFIRLGLTDSLLIEACSEDITLITTDLNLYLAAQSAGSSAINFNQIRDTYLGNVAPH</sequence>
<dbReference type="EMBL" id="JBDQQU010000200">
    <property type="protein sequence ID" value="MEO3956807.1"/>
    <property type="molecule type" value="Genomic_DNA"/>
</dbReference>
<dbReference type="CDD" id="cd18702">
    <property type="entry name" value="PIN_VapC_like"/>
    <property type="match status" value="1"/>
</dbReference>
<organism evidence="1 2">
    <name type="scientific">Chromobacterium piscinae</name>
    <dbReference type="NCBI Taxonomy" id="686831"/>
    <lineage>
        <taxon>Bacteria</taxon>
        <taxon>Pseudomonadati</taxon>
        <taxon>Pseudomonadota</taxon>
        <taxon>Betaproteobacteria</taxon>
        <taxon>Neisseriales</taxon>
        <taxon>Chromobacteriaceae</taxon>
        <taxon>Chromobacterium</taxon>
    </lineage>
</organism>
<accession>A0ABV0HA63</accession>
<evidence type="ECO:0000313" key="2">
    <source>
        <dbReference type="Proteomes" id="UP001438292"/>
    </source>
</evidence>
<evidence type="ECO:0000313" key="1">
    <source>
        <dbReference type="EMBL" id="MEO3956807.1"/>
    </source>
</evidence>
<comment type="caution">
    <text evidence="1">The sequence shown here is derived from an EMBL/GenBank/DDBJ whole genome shotgun (WGS) entry which is preliminary data.</text>
</comment>
<gene>
    <name evidence="1" type="ORF">ABH309_20420</name>
</gene>
<dbReference type="Proteomes" id="UP001438292">
    <property type="component" value="Unassembled WGS sequence"/>
</dbReference>
<reference evidence="1 2" key="1">
    <citation type="submission" date="2024-05" db="EMBL/GenBank/DDBJ databases">
        <authorList>
            <person name="De Oliveira J.P."/>
            <person name="Noriler S.A."/>
            <person name="De Oliveira A.G."/>
            <person name="Sipoli D.S."/>
        </authorList>
    </citation>
    <scope>NUCLEOTIDE SEQUENCE [LARGE SCALE GENOMIC DNA]</scope>
    <source>
        <strain evidence="1 2">LABIM186</strain>
    </source>
</reference>
<dbReference type="RefSeq" id="WP_346193915.1">
    <property type="nucleotide sequence ID" value="NZ_JBDJHV010000002.1"/>
</dbReference>
<dbReference type="InterPro" id="IPR059192">
    <property type="entry name" value="PIN_19"/>
</dbReference>
<name>A0ABV0HA63_9NEIS</name>
<keyword evidence="2" id="KW-1185">Reference proteome</keyword>
<proteinExistence type="predicted"/>